<feature type="transmembrane region" description="Helical" evidence="7">
    <location>
        <begin position="149"/>
        <end position="169"/>
    </location>
</feature>
<comment type="caution">
    <text evidence="9">The sequence shown here is derived from an EMBL/GenBank/DDBJ whole genome shotgun (WGS) entry which is preliminary data.</text>
</comment>
<evidence type="ECO:0000313" key="10">
    <source>
        <dbReference type="Proteomes" id="UP001501570"/>
    </source>
</evidence>
<keyword evidence="3" id="KW-1003">Cell membrane</keyword>
<dbReference type="SUPFAM" id="SSF103473">
    <property type="entry name" value="MFS general substrate transporter"/>
    <property type="match status" value="1"/>
</dbReference>
<feature type="transmembrane region" description="Helical" evidence="7">
    <location>
        <begin position="175"/>
        <end position="196"/>
    </location>
</feature>
<feature type="transmembrane region" description="Helical" evidence="7">
    <location>
        <begin position="350"/>
        <end position="372"/>
    </location>
</feature>
<dbReference type="PANTHER" id="PTHR23517">
    <property type="entry name" value="RESISTANCE PROTEIN MDTM, PUTATIVE-RELATED-RELATED"/>
    <property type="match status" value="1"/>
</dbReference>
<dbReference type="RefSeq" id="WP_345630902.1">
    <property type="nucleotide sequence ID" value="NZ_BAABJQ010000009.1"/>
</dbReference>
<dbReference type="Gene3D" id="1.20.1250.20">
    <property type="entry name" value="MFS general substrate transporter like domains"/>
    <property type="match status" value="2"/>
</dbReference>
<evidence type="ECO:0000256" key="4">
    <source>
        <dbReference type="ARBA" id="ARBA00022692"/>
    </source>
</evidence>
<evidence type="ECO:0000256" key="7">
    <source>
        <dbReference type="SAM" id="Phobius"/>
    </source>
</evidence>
<dbReference type="Pfam" id="PF07690">
    <property type="entry name" value="MFS_1"/>
    <property type="match status" value="1"/>
</dbReference>
<feature type="transmembrane region" description="Helical" evidence="7">
    <location>
        <begin position="85"/>
        <end position="105"/>
    </location>
</feature>
<organism evidence="9 10">
    <name type="scientific">Rugosimonospora acidiphila</name>
    <dbReference type="NCBI Taxonomy" id="556531"/>
    <lineage>
        <taxon>Bacteria</taxon>
        <taxon>Bacillati</taxon>
        <taxon>Actinomycetota</taxon>
        <taxon>Actinomycetes</taxon>
        <taxon>Micromonosporales</taxon>
        <taxon>Micromonosporaceae</taxon>
        <taxon>Rugosimonospora</taxon>
    </lineage>
</organism>
<keyword evidence="6 7" id="KW-0472">Membrane</keyword>
<feature type="transmembrane region" description="Helical" evidence="7">
    <location>
        <begin position="117"/>
        <end position="137"/>
    </location>
</feature>
<dbReference type="InterPro" id="IPR036259">
    <property type="entry name" value="MFS_trans_sf"/>
</dbReference>
<dbReference type="PROSITE" id="PS00216">
    <property type="entry name" value="SUGAR_TRANSPORT_1"/>
    <property type="match status" value="1"/>
</dbReference>
<dbReference type="PROSITE" id="PS50850">
    <property type="entry name" value="MFS"/>
    <property type="match status" value="1"/>
</dbReference>
<evidence type="ECO:0000313" key="9">
    <source>
        <dbReference type="EMBL" id="GAA5187364.1"/>
    </source>
</evidence>
<keyword evidence="5 7" id="KW-1133">Transmembrane helix</keyword>
<dbReference type="Proteomes" id="UP001501570">
    <property type="component" value="Unassembled WGS sequence"/>
</dbReference>
<dbReference type="InterPro" id="IPR020846">
    <property type="entry name" value="MFS_dom"/>
</dbReference>
<keyword evidence="4 7" id="KW-0812">Transmembrane</keyword>
<reference evidence="10" key="1">
    <citation type="journal article" date="2019" name="Int. J. Syst. Evol. Microbiol.">
        <title>The Global Catalogue of Microorganisms (GCM) 10K type strain sequencing project: providing services to taxonomists for standard genome sequencing and annotation.</title>
        <authorList>
            <consortium name="The Broad Institute Genomics Platform"/>
            <consortium name="The Broad Institute Genome Sequencing Center for Infectious Disease"/>
            <person name="Wu L."/>
            <person name="Ma J."/>
        </authorList>
    </citation>
    <scope>NUCLEOTIDE SEQUENCE [LARGE SCALE GENOMIC DNA]</scope>
    <source>
        <strain evidence="10">JCM 18304</strain>
    </source>
</reference>
<keyword evidence="10" id="KW-1185">Reference proteome</keyword>
<keyword evidence="2" id="KW-0813">Transport</keyword>
<feature type="transmembrane region" description="Helical" evidence="7">
    <location>
        <begin position="287"/>
        <end position="309"/>
    </location>
</feature>
<feature type="transmembrane region" description="Helical" evidence="7">
    <location>
        <begin position="315"/>
        <end position="338"/>
    </location>
</feature>
<feature type="domain" description="Major facilitator superfamily (MFS) profile" evidence="8">
    <location>
        <begin position="24"/>
        <end position="402"/>
    </location>
</feature>
<comment type="subcellular location">
    <subcellularLocation>
        <location evidence="1">Cell membrane</location>
        <topology evidence="1">Multi-pass membrane protein</topology>
    </subcellularLocation>
</comment>
<feature type="transmembrane region" description="Helical" evidence="7">
    <location>
        <begin position="255"/>
        <end position="275"/>
    </location>
</feature>
<evidence type="ECO:0000256" key="6">
    <source>
        <dbReference type="ARBA" id="ARBA00023136"/>
    </source>
</evidence>
<evidence type="ECO:0000256" key="2">
    <source>
        <dbReference type="ARBA" id="ARBA00022448"/>
    </source>
</evidence>
<protein>
    <submittedName>
        <fullName evidence="9">MFS transporter</fullName>
    </submittedName>
</protein>
<feature type="transmembrane region" description="Helical" evidence="7">
    <location>
        <begin position="55"/>
        <end position="73"/>
    </location>
</feature>
<gene>
    <name evidence="9" type="ORF">GCM10023322_35560</name>
</gene>
<dbReference type="InterPro" id="IPR005829">
    <property type="entry name" value="Sugar_transporter_CS"/>
</dbReference>
<dbReference type="InterPro" id="IPR011701">
    <property type="entry name" value="MFS"/>
</dbReference>
<feature type="transmembrane region" description="Helical" evidence="7">
    <location>
        <begin position="25"/>
        <end position="49"/>
    </location>
</feature>
<proteinExistence type="predicted"/>
<dbReference type="InterPro" id="IPR050171">
    <property type="entry name" value="MFS_Transporters"/>
</dbReference>
<feature type="transmembrane region" description="Helical" evidence="7">
    <location>
        <begin position="378"/>
        <end position="397"/>
    </location>
</feature>
<evidence type="ECO:0000256" key="1">
    <source>
        <dbReference type="ARBA" id="ARBA00004651"/>
    </source>
</evidence>
<dbReference type="PANTHER" id="PTHR23517:SF3">
    <property type="entry name" value="INTEGRAL MEMBRANE TRANSPORT PROTEIN"/>
    <property type="match status" value="1"/>
</dbReference>
<feature type="transmembrane region" description="Helical" evidence="7">
    <location>
        <begin position="226"/>
        <end position="243"/>
    </location>
</feature>
<evidence type="ECO:0000259" key="8">
    <source>
        <dbReference type="PROSITE" id="PS50850"/>
    </source>
</evidence>
<evidence type="ECO:0000256" key="3">
    <source>
        <dbReference type="ARBA" id="ARBA00022475"/>
    </source>
</evidence>
<accession>A0ABP9RWF7</accession>
<evidence type="ECO:0000256" key="5">
    <source>
        <dbReference type="ARBA" id="ARBA00022989"/>
    </source>
</evidence>
<name>A0ABP9RWF7_9ACTN</name>
<sequence>MSVAAATGPAPTAQRQRTPRYPWQYWVLVVGFGISRVGGVVVPFLTLYLVTHLHLSAAAAGEVVAAFGAGWVVGEPLAGVASDRLGRKPTIVVSLALTAGGYLLLPHATTPPTLMTVAAAIGLVFDAGRTGISAWIADLVPDDRRTHGYGVQYWMLNAGSAVAGVIGGYLATSHITWLCSLDATATLGFAAVVLMLPRHGAPTDADAQQEAAEPVPYRKVLADRRLIAVTVCSLLTMAIWQQLEYGLPLTIHADGLSAATYGAVNAINAVAVLALQPLLQPLLDRKPAALSSSVGALIIGIGMGVNGLAHSTAGFAGVTVIWTVGEILFSVGAATYVAAIAPPAARGRYLGLWGVCFGGAALLSPIIGAGALAAGQGWLWGSLPALGAVCAAGFFLLRPRPVRGAAPGRLEAEGQPVPTPAHQSA</sequence>
<dbReference type="EMBL" id="BAABJQ010000009">
    <property type="protein sequence ID" value="GAA5187364.1"/>
    <property type="molecule type" value="Genomic_DNA"/>
</dbReference>
<dbReference type="CDD" id="cd17329">
    <property type="entry name" value="MFS_MdtH_MDR_like"/>
    <property type="match status" value="1"/>
</dbReference>